<reference evidence="2 3" key="1">
    <citation type="submission" date="2023-12" db="EMBL/GenBank/DDBJ databases">
        <title>the genome sequence of Hyalangium sp. s54d21.</title>
        <authorList>
            <person name="Zhang X."/>
        </authorList>
    </citation>
    <scope>NUCLEOTIDE SEQUENCE [LARGE SCALE GENOMIC DNA]</scope>
    <source>
        <strain evidence="3">s54d21</strain>
    </source>
</reference>
<evidence type="ECO:0008006" key="4">
    <source>
        <dbReference type="Google" id="ProtNLM"/>
    </source>
</evidence>
<dbReference type="RefSeq" id="WP_321548958.1">
    <property type="nucleotide sequence ID" value="NZ_JAXIVS010000010.1"/>
</dbReference>
<keyword evidence="3" id="KW-1185">Reference proteome</keyword>
<organism evidence="2 3">
    <name type="scientific">Hyalangium rubrum</name>
    <dbReference type="NCBI Taxonomy" id="3103134"/>
    <lineage>
        <taxon>Bacteria</taxon>
        <taxon>Pseudomonadati</taxon>
        <taxon>Myxococcota</taxon>
        <taxon>Myxococcia</taxon>
        <taxon>Myxococcales</taxon>
        <taxon>Cystobacterineae</taxon>
        <taxon>Archangiaceae</taxon>
        <taxon>Hyalangium</taxon>
    </lineage>
</organism>
<evidence type="ECO:0000313" key="3">
    <source>
        <dbReference type="Proteomes" id="UP001291309"/>
    </source>
</evidence>
<dbReference type="EMBL" id="JAXIVS010000010">
    <property type="protein sequence ID" value="MDY7230237.1"/>
    <property type="molecule type" value="Genomic_DNA"/>
</dbReference>
<name>A0ABU5H9R9_9BACT</name>
<comment type="caution">
    <text evidence="2">The sequence shown here is derived from an EMBL/GenBank/DDBJ whole genome shotgun (WGS) entry which is preliminary data.</text>
</comment>
<gene>
    <name evidence="2" type="ORF">SYV04_27825</name>
</gene>
<dbReference type="Proteomes" id="UP001291309">
    <property type="component" value="Unassembled WGS sequence"/>
</dbReference>
<proteinExistence type="predicted"/>
<sequence>MGRLRQWTAIALAVGLCGWGYACQSGDEEPSGYEREARSEVLRGLLARERVPTPEELDAQGRDLRAEVGEGEAPGQGGSGREAPTARAQGKVEWVGDDELLFWDEAGAEQEVRIEPDTRFVRKGQEVSRRTVEAGAEIQVSYEVHQGEWIAREVIVLRPPPPADSISRPP</sequence>
<feature type="region of interest" description="Disordered" evidence="1">
    <location>
        <begin position="47"/>
        <end position="88"/>
    </location>
</feature>
<evidence type="ECO:0000256" key="1">
    <source>
        <dbReference type="SAM" id="MobiDB-lite"/>
    </source>
</evidence>
<evidence type="ECO:0000313" key="2">
    <source>
        <dbReference type="EMBL" id="MDY7230237.1"/>
    </source>
</evidence>
<protein>
    <recommendedName>
        <fullName evidence="4">Lipoprotein</fullName>
    </recommendedName>
</protein>
<accession>A0ABU5H9R9</accession>
<feature type="compositionally biased region" description="Basic and acidic residues" evidence="1">
    <location>
        <begin position="47"/>
        <end position="68"/>
    </location>
</feature>
<dbReference type="PROSITE" id="PS51257">
    <property type="entry name" value="PROKAR_LIPOPROTEIN"/>
    <property type="match status" value="1"/>
</dbReference>